<reference evidence="1" key="2">
    <citation type="submission" date="2020-11" db="EMBL/GenBank/DDBJ databases">
        <authorList>
            <person name="McCartney M.A."/>
            <person name="Auch B."/>
            <person name="Kono T."/>
            <person name="Mallez S."/>
            <person name="Becker A."/>
            <person name="Gohl D.M."/>
            <person name="Silverstein K.A.T."/>
            <person name="Koren S."/>
            <person name="Bechman K.B."/>
            <person name="Herman A."/>
            <person name="Abrahante J.E."/>
            <person name="Garbe J."/>
        </authorList>
    </citation>
    <scope>NUCLEOTIDE SEQUENCE</scope>
    <source>
        <strain evidence="1">Duluth1</strain>
        <tissue evidence="1">Whole animal</tissue>
    </source>
</reference>
<reference evidence="1" key="1">
    <citation type="journal article" date="2019" name="bioRxiv">
        <title>The Genome of the Zebra Mussel, Dreissena polymorpha: A Resource for Invasive Species Research.</title>
        <authorList>
            <person name="McCartney M.A."/>
            <person name="Auch B."/>
            <person name="Kono T."/>
            <person name="Mallez S."/>
            <person name="Zhang Y."/>
            <person name="Obille A."/>
            <person name="Becker A."/>
            <person name="Abrahante J.E."/>
            <person name="Garbe J."/>
            <person name="Badalamenti J.P."/>
            <person name="Herman A."/>
            <person name="Mangelson H."/>
            <person name="Liachko I."/>
            <person name="Sullivan S."/>
            <person name="Sone E.D."/>
            <person name="Koren S."/>
            <person name="Silverstein K.A.T."/>
            <person name="Beckman K.B."/>
            <person name="Gohl D.M."/>
        </authorList>
    </citation>
    <scope>NUCLEOTIDE SEQUENCE</scope>
    <source>
        <strain evidence="1">Duluth1</strain>
        <tissue evidence="1">Whole animal</tissue>
    </source>
</reference>
<organism evidence="1 2">
    <name type="scientific">Dreissena polymorpha</name>
    <name type="common">Zebra mussel</name>
    <name type="synonym">Mytilus polymorpha</name>
    <dbReference type="NCBI Taxonomy" id="45954"/>
    <lineage>
        <taxon>Eukaryota</taxon>
        <taxon>Metazoa</taxon>
        <taxon>Spiralia</taxon>
        <taxon>Lophotrochozoa</taxon>
        <taxon>Mollusca</taxon>
        <taxon>Bivalvia</taxon>
        <taxon>Autobranchia</taxon>
        <taxon>Heteroconchia</taxon>
        <taxon>Euheterodonta</taxon>
        <taxon>Imparidentia</taxon>
        <taxon>Neoheterodontei</taxon>
        <taxon>Myida</taxon>
        <taxon>Dreissenoidea</taxon>
        <taxon>Dreissenidae</taxon>
        <taxon>Dreissena</taxon>
    </lineage>
</organism>
<evidence type="ECO:0000313" key="1">
    <source>
        <dbReference type="EMBL" id="KAH3713910.1"/>
    </source>
</evidence>
<comment type="caution">
    <text evidence="1">The sequence shown here is derived from an EMBL/GenBank/DDBJ whole genome shotgun (WGS) entry which is preliminary data.</text>
</comment>
<proteinExistence type="predicted"/>
<accession>A0A9D4HEE5</accession>
<protein>
    <submittedName>
        <fullName evidence="1">Uncharacterized protein</fullName>
    </submittedName>
</protein>
<dbReference type="AlphaFoldDB" id="A0A9D4HEE5"/>
<dbReference type="Proteomes" id="UP000828390">
    <property type="component" value="Unassembled WGS sequence"/>
</dbReference>
<evidence type="ECO:0000313" key="2">
    <source>
        <dbReference type="Proteomes" id="UP000828390"/>
    </source>
</evidence>
<name>A0A9D4HEE5_DREPO</name>
<sequence>MPLDSPDMYSDVQYHEISDVQILLAECATAKNTLSEARVDNPNEPTFEDSETMGLAPHILRRTDMTLPVSGIGDTDKTTLEQTSFLALAEINMSDGK</sequence>
<gene>
    <name evidence="1" type="ORF">DPMN_073713</name>
</gene>
<keyword evidence="2" id="KW-1185">Reference proteome</keyword>
<dbReference type="EMBL" id="JAIWYP010000014">
    <property type="protein sequence ID" value="KAH3713910.1"/>
    <property type="molecule type" value="Genomic_DNA"/>
</dbReference>